<keyword evidence="3" id="KW-1185">Reference proteome</keyword>
<feature type="compositionally biased region" description="Low complexity" evidence="1">
    <location>
        <begin position="671"/>
        <end position="688"/>
    </location>
</feature>
<feature type="region of interest" description="Disordered" evidence="1">
    <location>
        <begin position="543"/>
        <end position="563"/>
    </location>
</feature>
<accession>A0A6P6S187</accession>
<feature type="region of interest" description="Disordered" evidence="1">
    <location>
        <begin position="668"/>
        <end position="688"/>
    </location>
</feature>
<sequence>RCAPCAAAVFLNRLLLSLDLKSTADPAAAEAAAAKAAKAAAGRQQRHSSAGASLAPLASMLIQLQHQKKELGKASEDATAAAAAAASLCVARAPPPSAAAAVAAAEITEEGAIDMRPLLPGAAGAAPKGFIGVYRQLARSPYVALSPSLWLLRCLAPHLQLPRSNSSNSSSSSSVALLAATLRKVVLGRAAGKWSLGVVADLQQLIVYGFRSNPREIAGALRAVMEETKDLGVALDFICLGDILRLQGPLQHLLRPLWVSLCAGGAEELDKTIKERKQRMYRKHVHQLVQAALECCPLLERQQQQEQPEYVGLDGRFSSFSSGETEQADTTEAEAFLEPRELHQLQWLRQQQTLLPGAVAAAEAASGAVPSPSAAAAAAAAAADGLPVGWELLGLTAAEAAATVLQQLQQQQQLLLSVGGERRLLADAVKEKNDRPRIELLRIATELRGLGGGDFSDAFGPSEPFALPKETAVSKIADAFSDTIRGVMNDLKMKNLPADAVPPMPEPDSQKAAEFEEFKENTKRELESSWNAFFDDFLRRQQRHDEDSAQKEAHQQHEPASMVYSPEAVAAGLPERHAEKGRQRVIKLLQEMEYWKMRLRQQRQVELSQQQPVAAAAEGTSEPPSEEAADDNASSGTNSSRLHALLDAGFSVVIKTPYSAKDLLREKMGAQHEQQQQEQHTRQQQQQQLLTTPFENSSRRAQKLQAGGEVAAASTRLCFFARAARDVSTVLRVAAGGCFCASCHCKGRSDVERPARQHNKISDTASLTQPFATAALPVEASNAVL</sequence>
<feature type="region of interest" description="Disordered" evidence="1">
    <location>
        <begin position="606"/>
        <end position="639"/>
    </location>
</feature>
<dbReference type="RefSeq" id="XP_026193085.1">
    <property type="nucleotide sequence ID" value="XM_026337300.1"/>
</dbReference>
<feature type="chain" id="PRO_5028011594" evidence="2">
    <location>
        <begin position="25"/>
        <end position="785"/>
    </location>
</feature>
<evidence type="ECO:0000313" key="3">
    <source>
        <dbReference type="Proteomes" id="UP000515125"/>
    </source>
</evidence>
<dbReference type="GO" id="GO:0016592">
    <property type="term" value="C:mediator complex"/>
    <property type="evidence" value="ECO:0007669"/>
    <property type="project" value="TreeGrafter"/>
</dbReference>
<protein>
    <submittedName>
        <fullName evidence="4">Uncharacterized protein LOC34617599</fullName>
    </submittedName>
</protein>
<organism evidence="3 4">
    <name type="scientific">Cyclospora cayetanensis</name>
    <dbReference type="NCBI Taxonomy" id="88456"/>
    <lineage>
        <taxon>Eukaryota</taxon>
        <taxon>Sar</taxon>
        <taxon>Alveolata</taxon>
        <taxon>Apicomplexa</taxon>
        <taxon>Conoidasida</taxon>
        <taxon>Coccidia</taxon>
        <taxon>Eucoccidiorida</taxon>
        <taxon>Eimeriorina</taxon>
        <taxon>Eimeriidae</taxon>
        <taxon>Cyclospora</taxon>
    </lineage>
</organism>
<dbReference type="OrthoDB" id="348864at2759"/>
<feature type="signal peptide" evidence="2">
    <location>
        <begin position="1"/>
        <end position="24"/>
    </location>
</feature>
<reference evidence="4" key="1">
    <citation type="submission" date="2025-08" db="UniProtKB">
        <authorList>
            <consortium name="RefSeq"/>
        </authorList>
    </citation>
    <scope>IDENTIFICATION</scope>
</reference>
<feature type="compositionally biased region" description="Basic and acidic residues" evidence="1">
    <location>
        <begin position="543"/>
        <end position="557"/>
    </location>
</feature>
<evidence type="ECO:0000256" key="1">
    <source>
        <dbReference type="SAM" id="MobiDB-lite"/>
    </source>
</evidence>
<dbReference type="PANTHER" id="PTHR46007:SF8">
    <property type="entry name" value="C2H2-TYPE DOMAIN-CONTAINING PROTEIN"/>
    <property type="match status" value="1"/>
</dbReference>
<proteinExistence type="predicted"/>
<dbReference type="Proteomes" id="UP000515125">
    <property type="component" value="Unplaced"/>
</dbReference>
<keyword evidence="2" id="KW-0732">Signal</keyword>
<evidence type="ECO:0000313" key="4">
    <source>
        <dbReference type="RefSeq" id="XP_026193085.1"/>
    </source>
</evidence>
<dbReference type="GeneID" id="34617599"/>
<feature type="non-terminal residue" evidence="4">
    <location>
        <position position="1"/>
    </location>
</feature>
<dbReference type="GO" id="GO:0045944">
    <property type="term" value="P:positive regulation of transcription by RNA polymerase II"/>
    <property type="evidence" value="ECO:0007669"/>
    <property type="project" value="TreeGrafter"/>
</dbReference>
<evidence type="ECO:0000256" key="2">
    <source>
        <dbReference type="SAM" id="SignalP"/>
    </source>
</evidence>
<dbReference type="PANTHER" id="PTHR46007">
    <property type="entry name" value="MEDIATOR OF RNA POLYMERASE II TRANSCRIPTION SUBUNIT 12"/>
    <property type="match status" value="1"/>
</dbReference>
<dbReference type="GO" id="GO:0003713">
    <property type="term" value="F:transcription coactivator activity"/>
    <property type="evidence" value="ECO:0007669"/>
    <property type="project" value="TreeGrafter"/>
</dbReference>
<dbReference type="AlphaFoldDB" id="A0A6P6S187"/>
<dbReference type="InterPro" id="IPR051647">
    <property type="entry name" value="Mediator_comp_sub12"/>
</dbReference>
<gene>
    <name evidence="4" type="primary">LOC34617599</name>
</gene>
<name>A0A6P6S187_9EIME</name>